<evidence type="ECO:0000313" key="5">
    <source>
        <dbReference type="Proteomes" id="UP000034063"/>
    </source>
</evidence>
<proteinExistence type="predicted"/>
<accession>A0A0G1HIL8</accession>
<evidence type="ECO:0000256" key="3">
    <source>
        <dbReference type="SAM" id="SignalP"/>
    </source>
</evidence>
<feature type="chain" id="PRO_5002537574" evidence="3">
    <location>
        <begin position="25"/>
        <end position="280"/>
    </location>
</feature>
<feature type="compositionally biased region" description="Low complexity" evidence="1">
    <location>
        <begin position="207"/>
        <end position="220"/>
    </location>
</feature>
<feature type="signal peptide" evidence="3">
    <location>
        <begin position="1"/>
        <end position="24"/>
    </location>
</feature>
<keyword evidence="2" id="KW-1133">Transmembrane helix</keyword>
<reference evidence="4 5" key="1">
    <citation type="journal article" date="2015" name="Nature">
        <title>rRNA introns, odd ribosomes, and small enigmatic genomes across a large radiation of phyla.</title>
        <authorList>
            <person name="Brown C.T."/>
            <person name="Hug L.A."/>
            <person name="Thomas B.C."/>
            <person name="Sharon I."/>
            <person name="Castelle C.J."/>
            <person name="Singh A."/>
            <person name="Wilkins M.J."/>
            <person name="Williams K.H."/>
            <person name="Banfield J.F."/>
        </authorList>
    </citation>
    <scope>NUCLEOTIDE SEQUENCE [LARGE SCALE GENOMIC DNA]</scope>
</reference>
<keyword evidence="2" id="KW-0472">Membrane</keyword>
<feature type="compositionally biased region" description="Basic and acidic residues" evidence="1">
    <location>
        <begin position="223"/>
        <end position="236"/>
    </location>
</feature>
<evidence type="ECO:0000256" key="1">
    <source>
        <dbReference type="SAM" id="MobiDB-lite"/>
    </source>
</evidence>
<feature type="transmembrane region" description="Helical" evidence="2">
    <location>
        <begin position="252"/>
        <end position="273"/>
    </location>
</feature>
<evidence type="ECO:0000256" key="2">
    <source>
        <dbReference type="SAM" id="Phobius"/>
    </source>
</evidence>
<name>A0A0G1HIL8_9BACT</name>
<organism evidence="4 5">
    <name type="scientific">Candidatus Gottesmanbacteria bacterium GW2011_GWA2_44_17</name>
    <dbReference type="NCBI Taxonomy" id="1618444"/>
    <lineage>
        <taxon>Bacteria</taxon>
        <taxon>Candidatus Gottesmaniibacteriota</taxon>
    </lineage>
</organism>
<comment type="caution">
    <text evidence="4">The sequence shown here is derived from an EMBL/GenBank/DDBJ whole genome shotgun (WGS) entry which is preliminary data.</text>
</comment>
<evidence type="ECO:0000313" key="4">
    <source>
        <dbReference type="EMBL" id="KKT46770.1"/>
    </source>
</evidence>
<dbReference type="EMBL" id="LCIB01000018">
    <property type="protein sequence ID" value="KKT46770.1"/>
    <property type="molecule type" value="Genomic_DNA"/>
</dbReference>
<sequence length="280" mass="30425">MIIIRFRVLILFFFFFLFAPSAFAVTFTIENPQIDNEVINVTVSLSGLTSSSCASSSCYLQGGIKASSGGQYFGMTKNSKGDWHAYRSSPGKETIQNLFFSFFPTSGAWSGMLSLKVNPDDFGSYHGPDQYFMRVWRYSGKSDDYTDVANELTVNIVQPTLSPTLAPTNTPMPTSTPTNTQGPTSTVTPTPKPTNTSTSKPTEKKTPTPTSSSFEISTSSGQNREEGDILGAKEENTTTSSATMERAPSKKVFIITFLFIGIGCAGLSLAIVLRKQFFSS</sequence>
<gene>
    <name evidence="4" type="ORF">UW37_C0018G0010</name>
</gene>
<dbReference type="AlphaFoldDB" id="A0A0G1HIL8"/>
<feature type="region of interest" description="Disordered" evidence="1">
    <location>
        <begin position="160"/>
        <end position="245"/>
    </location>
</feature>
<dbReference type="Proteomes" id="UP000034063">
    <property type="component" value="Unassembled WGS sequence"/>
</dbReference>
<keyword evidence="3" id="KW-0732">Signal</keyword>
<protein>
    <submittedName>
        <fullName evidence="4">Uncharacterized protein</fullName>
    </submittedName>
</protein>
<feature type="compositionally biased region" description="Low complexity" evidence="1">
    <location>
        <begin position="167"/>
        <end position="200"/>
    </location>
</feature>
<keyword evidence="2" id="KW-0812">Transmembrane</keyword>